<evidence type="ECO:0000313" key="5">
    <source>
        <dbReference type="EMBL" id="KAG8226962.1"/>
    </source>
</evidence>
<evidence type="ECO:0000256" key="2">
    <source>
        <dbReference type="ARBA" id="ARBA00023242"/>
    </source>
</evidence>
<protein>
    <submittedName>
        <fullName evidence="5">Uncharacterized protein</fullName>
    </submittedName>
</protein>
<dbReference type="PANTHER" id="PTHR10276">
    <property type="entry name" value="CORE-BINDING FACTOR, BETA SUBUNIT"/>
    <property type="match status" value="1"/>
</dbReference>
<dbReference type="AlphaFoldDB" id="A0A8K0K3F6"/>
<dbReference type="OrthoDB" id="10026505at2759"/>
<dbReference type="Proteomes" id="UP000792457">
    <property type="component" value="Unassembled WGS sequence"/>
</dbReference>
<dbReference type="PANTHER" id="PTHR10276:SF3">
    <property type="entry name" value="CORE-BINDING FACTOR SUBUNIT BETA"/>
    <property type="match status" value="1"/>
</dbReference>
<dbReference type="InterPro" id="IPR003417">
    <property type="entry name" value="CBF_beta"/>
</dbReference>
<dbReference type="GO" id="GO:0006357">
    <property type="term" value="P:regulation of transcription by RNA polymerase II"/>
    <property type="evidence" value="ECO:0007669"/>
    <property type="project" value="TreeGrafter"/>
</dbReference>
<evidence type="ECO:0000256" key="4">
    <source>
        <dbReference type="SAM" id="MobiDB-lite"/>
    </source>
</evidence>
<dbReference type="GO" id="GO:0003713">
    <property type="term" value="F:transcription coactivator activity"/>
    <property type="evidence" value="ECO:0007669"/>
    <property type="project" value="InterPro"/>
</dbReference>
<gene>
    <name evidence="5" type="ORF">J437_LFUL009513</name>
</gene>
<dbReference type="GO" id="GO:0043565">
    <property type="term" value="F:sequence-specific DNA binding"/>
    <property type="evidence" value="ECO:0007669"/>
    <property type="project" value="TreeGrafter"/>
</dbReference>
<name>A0A8K0K3F6_LADFU</name>
<feature type="region of interest" description="Disordered" evidence="4">
    <location>
        <begin position="1"/>
        <end position="40"/>
    </location>
</feature>
<evidence type="ECO:0000256" key="1">
    <source>
        <dbReference type="ARBA" id="ARBA00004123"/>
    </source>
</evidence>
<proteinExistence type="inferred from homology"/>
<evidence type="ECO:0000256" key="3">
    <source>
        <dbReference type="ARBA" id="ARBA00025734"/>
    </source>
</evidence>
<dbReference type="Gene3D" id="2.40.250.10">
    <property type="entry name" value="Core binding factor, beta subunit"/>
    <property type="match status" value="2"/>
</dbReference>
<reference evidence="5" key="1">
    <citation type="submission" date="2013-04" db="EMBL/GenBank/DDBJ databases">
        <authorList>
            <person name="Qu J."/>
            <person name="Murali S.C."/>
            <person name="Bandaranaike D."/>
            <person name="Bellair M."/>
            <person name="Blankenburg K."/>
            <person name="Chao H."/>
            <person name="Dinh H."/>
            <person name="Doddapaneni H."/>
            <person name="Downs B."/>
            <person name="Dugan-Rocha S."/>
            <person name="Elkadiri S."/>
            <person name="Gnanaolivu R.D."/>
            <person name="Hernandez B."/>
            <person name="Javaid M."/>
            <person name="Jayaseelan J.C."/>
            <person name="Lee S."/>
            <person name="Li M."/>
            <person name="Ming W."/>
            <person name="Munidasa M."/>
            <person name="Muniz J."/>
            <person name="Nguyen L."/>
            <person name="Ongeri F."/>
            <person name="Osuji N."/>
            <person name="Pu L.-L."/>
            <person name="Puazo M."/>
            <person name="Qu C."/>
            <person name="Quiroz J."/>
            <person name="Raj R."/>
            <person name="Weissenberger G."/>
            <person name="Xin Y."/>
            <person name="Zou X."/>
            <person name="Han Y."/>
            <person name="Richards S."/>
            <person name="Worley K."/>
            <person name="Muzny D."/>
            <person name="Gibbs R."/>
        </authorList>
    </citation>
    <scope>NUCLEOTIDE SEQUENCE</scope>
    <source>
        <strain evidence="5">Sampled in the wild</strain>
    </source>
</reference>
<dbReference type="InterPro" id="IPR036552">
    <property type="entry name" value="CBF_bsu_sf"/>
</dbReference>
<reference evidence="5" key="2">
    <citation type="submission" date="2017-10" db="EMBL/GenBank/DDBJ databases">
        <title>Ladona fulva Genome sequencing and assembly.</title>
        <authorList>
            <person name="Murali S."/>
            <person name="Richards S."/>
            <person name="Bandaranaike D."/>
            <person name="Bellair M."/>
            <person name="Blankenburg K."/>
            <person name="Chao H."/>
            <person name="Dinh H."/>
            <person name="Doddapaneni H."/>
            <person name="Dugan-Rocha S."/>
            <person name="Elkadiri S."/>
            <person name="Gnanaolivu R."/>
            <person name="Hernandez B."/>
            <person name="Skinner E."/>
            <person name="Javaid M."/>
            <person name="Lee S."/>
            <person name="Li M."/>
            <person name="Ming W."/>
            <person name="Munidasa M."/>
            <person name="Muniz J."/>
            <person name="Nguyen L."/>
            <person name="Hughes D."/>
            <person name="Osuji N."/>
            <person name="Pu L.-L."/>
            <person name="Puazo M."/>
            <person name="Qu C."/>
            <person name="Quiroz J."/>
            <person name="Raj R."/>
            <person name="Weissenberger G."/>
            <person name="Xin Y."/>
            <person name="Zou X."/>
            <person name="Han Y."/>
            <person name="Worley K."/>
            <person name="Muzny D."/>
            <person name="Gibbs R."/>
        </authorList>
    </citation>
    <scope>NUCLEOTIDE SEQUENCE</scope>
    <source>
        <strain evidence="5">Sampled in the wild</strain>
    </source>
</reference>
<dbReference type="EMBL" id="KZ308306">
    <property type="protein sequence ID" value="KAG8226962.1"/>
    <property type="molecule type" value="Genomic_DNA"/>
</dbReference>
<dbReference type="GO" id="GO:0016513">
    <property type="term" value="C:core-binding factor complex"/>
    <property type="evidence" value="ECO:0007669"/>
    <property type="project" value="TreeGrafter"/>
</dbReference>
<keyword evidence="6" id="KW-1185">Reference proteome</keyword>
<organism evidence="5 6">
    <name type="scientific">Ladona fulva</name>
    <name type="common">Scarce chaser dragonfly</name>
    <name type="synonym">Libellula fulva</name>
    <dbReference type="NCBI Taxonomy" id="123851"/>
    <lineage>
        <taxon>Eukaryota</taxon>
        <taxon>Metazoa</taxon>
        <taxon>Ecdysozoa</taxon>
        <taxon>Arthropoda</taxon>
        <taxon>Hexapoda</taxon>
        <taxon>Insecta</taxon>
        <taxon>Pterygota</taxon>
        <taxon>Palaeoptera</taxon>
        <taxon>Odonata</taxon>
        <taxon>Epiprocta</taxon>
        <taxon>Anisoptera</taxon>
        <taxon>Libelluloidea</taxon>
        <taxon>Libellulidae</taxon>
        <taxon>Ladona</taxon>
    </lineage>
</organism>
<keyword evidence="2" id="KW-0539">Nucleus</keyword>
<feature type="compositionally biased region" description="Basic residues" evidence="4">
    <location>
        <begin position="1"/>
        <end position="24"/>
    </location>
</feature>
<accession>A0A8K0K3F6</accession>
<sequence>MHHPHPSHHHHPHHHPHHHHHHHPGLYDPTAALAPPPPKPRFVFKMPRVVPDQKAKFESDELFRRLSRESEVRGCMSCRVNNGMGRARTRKSRSHIFASSVRFTGYRDRPLEERQVRFQNGCREGHAEIAFVATGTNIQLVFNPGNLYHGHGLDPVGTRECDFEKESGKVS</sequence>
<comment type="caution">
    <text evidence="5">The sequence shown here is derived from an EMBL/GenBank/DDBJ whole genome shotgun (WGS) entry which is preliminary data.</text>
</comment>
<dbReference type="Pfam" id="PF02312">
    <property type="entry name" value="CBF_beta"/>
    <property type="match status" value="2"/>
</dbReference>
<comment type="similarity">
    <text evidence="3">Belongs to the CBF-beta family.</text>
</comment>
<evidence type="ECO:0000313" key="6">
    <source>
        <dbReference type="Proteomes" id="UP000792457"/>
    </source>
</evidence>
<comment type="subcellular location">
    <subcellularLocation>
        <location evidence="1">Nucleus</location>
    </subcellularLocation>
</comment>
<dbReference type="SUPFAM" id="SSF50723">
    <property type="entry name" value="Core binding factor beta, CBF"/>
    <property type="match status" value="2"/>
</dbReference>